<comment type="caution">
    <text evidence="2">The sequence shown here is derived from an EMBL/GenBank/DDBJ whole genome shotgun (WGS) entry which is preliminary data.</text>
</comment>
<organism evidence="2 3">
    <name type="scientific">Nocardia rhizosphaerihabitans</name>
    <dbReference type="NCBI Taxonomy" id="1691570"/>
    <lineage>
        <taxon>Bacteria</taxon>
        <taxon>Bacillati</taxon>
        <taxon>Actinomycetota</taxon>
        <taxon>Actinomycetes</taxon>
        <taxon>Mycobacteriales</taxon>
        <taxon>Nocardiaceae</taxon>
        <taxon>Nocardia</taxon>
    </lineage>
</organism>
<keyword evidence="1" id="KW-0472">Membrane</keyword>
<evidence type="ECO:0000313" key="3">
    <source>
        <dbReference type="Proteomes" id="UP000658127"/>
    </source>
</evidence>
<dbReference type="EMBL" id="BMNE01000012">
    <property type="protein sequence ID" value="GGN99207.1"/>
    <property type="molecule type" value="Genomic_DNA"/>
</dbReference>
<name>A0ABQ2L3Z1_9NOCA</name>
<keyword evidence="3" id="KW-1185">Reference proteome</keyword>
<reference evidence="3" key="1">
    <citation type="journal article" date="2019" name="Int. J. Syst. Evol. Microbiol.">
        <title>The Global Catalogue of Microorganisms (GCM) 10K type strain sequencing project: providing services to taxonomists for standard genome sequencing and annotation.</title>
        <authorList>
            <consortium name="The Broad Institute Genomics Platform"/>
            <consortium name="The Broad Institute Genome Sequencing Center for Infectious Disease"/>
            <person name="Wu L."/>
            <person name="Ma J."/>
        </authorList>
    </citation>
    <scope>NUCLEOTIDE SEQUENCE [LARGE SCALE GENOMIC DNA]</scope>
    <source>
        <strain evidence="3">CGMCC 4.7329</strain>
    </source>
</reference>
<evidence type="ECO:0000313" key="2">
    <source>
        <dbReference type="EMBL" id="GGN99207.1"/>
    </source>
</evidence>
<keyword evidence="1" id="KW-1133">Transmembrane helix</keyword>
<dbReference type="RefSeq" id="WP_189034499.1">
    <property type="nucleotide sequence ID" value="NZ_BMNE01000012.1"/>
</dbReference>
<feature type="transmembrane region" description="Helical" evidence="1">
    <location>
        <begin position="80"/>
        <end position="103"/>
    </location>
</feature>
<keyword evidence="1" id="KW-0812">Transmembrane</keyword>
<proteinExistence type="predicted"/>
<protein>
    <submittedName>
        <fullName evidence="2">Uncharacterized protein</fullName>
    </submittedName>
</protein>
<feature type="transmembrane region" description="Helical" evidence="1">
    <location>
        <begin position="45"/>
        <end position="73"/>
    </location>
</feature>
<sequence length="123" mass="12687">MLAAFIAVTTFGAALLAFTVAEGMLDDRKTRLIESRCRSEAPVPAAVSALNGLAAGLLLASTISLLCLLVLLFRYRSTRGAVAVPITAVAVLISTLFMLGAGYETVRPASASAGSHPCGFSSR</sequence>
<gene>
    <name evidence="2" type="ORF">GCM10011610_66960</name>
</gene>
<evidence type="ECO:0000256" key="1">
    <source>
        <dbReference type="SAM" id="Phobius"/>
    </source>
</evidence>
<accession>A0ABQ2L3Z1</accession>
<dbReference type="Proteomes" id="UP000658127">
    <property type="component" value="Unassembled WGS sequence"/>
</dbReference>